<proteinExistence type="predicted"/>
<reference evidence="2" key="1">
    <citation type="journal article" date="2011" name="PLoS Genet.">
        <title>Genomic analysis of the necrotrophic fungal pathogens Sclerotinia sclerotiorum and Botrytis cinerea.</title>
        <authorList>
            <person name="Amselem J."/>
            <person name="Cuomo C.A."/>
            <person name="van Kan J.A."/>
            <person name="Viaud M."/>
            <person name="Benito E.P."/>
            <person name="Couloux A."/>
            <person name="Coutinho P.M."/>
            <person name="de Vries R.P."/>
            <person name="Dyer P.S."/>
            <person name="Fillinger S."/>
            <person name="Fournier E."/>
            <person name="Gout L."/>
            <person name="Hahn M."/>
            <person name="Kohn L."/>
            <person name="Lapalu N."/>
            <person name="Plummer K.M."/>
            <person name="Pradier J.M."/>
            <person name="Quevillon E."/>
            <person name="Sharon A."/>
            <person name="Simon A."/>
            <person name="ten Have A."/>
            <person name="Tudzynski B."/>
            <person name="Tudzynski P."/>
            <person name="Wincker P."/>
            <person name="Andrew M."/>
            <person name="Anthouard V."/>
            <person name="Beever R.E."/>
            <person name="Beffa R."/>
            <person name="Benoit I."/>
            <person name="Bouzid O."/>
            <person name="Brault B."/>
            <person name="Chen Z."/>
            <person name="Choquer M."/>
            <person name="Collemare J."/>
            <person name="Cotton P."/>
            <person name="Danchin E.G."/>
            <person name="Da Silva C."/>
            <person name="Gautier A."/>
            <person name="Giraud C."/>
            <person name="Giraud T."/>
            <person name="Gonzalez C."/>
            <person name="Grossetete S."/>
            <person name="Guldener U."/>
            <person name="Henrissat B."/>
            <person name="Howlett B.J."/>
            <person name="Kodira C."/>
            <person name="Kretschmer M."/>
            <person name="Lappartient A."/>
            <person name="Leroch M."/>
            <person name="Levis C."/>
            <person name="Mauceli E."/>
            <person name="Neuveglise C."/>
            <person name="Oeser B."/>
            <person name="Pearson M."/>
            <person name="Poulain J."/>
            <person name="Poussereau N."/>
            <person name="Quesneville H."/>
            <person name="Rascle C."/>
            <person name="Schumacher J."/>
            <person name="Segurens B."/>
            <person name="Sexton A."/>
            <person name="Silva E."/>
            <person name="Sirven C."/>
            <person name="Soanes D.M."/>
            <person name="Talbot N.J."/>
            <person name="Templeton M."/>
            <person name="Yandava C."/>
            <person name="Yarden O."/>
            <person name="Zeng Q."/>
            <person name="Rollins J.A."/>
            <person name="Lebrun M.H."/>
            <person name="Dickman M."/>
        </authorList>
    </citation>
    <scope>NUCLEOTIDE SEQUENCE [LARGE SCALE GENOMIC DNA]</scope>
    <source>
        <strain evidence="2">T4</strain>
    </source>
</reference>
<name>G2YRC4_BOTF4</name>
<dbReference type="AlphaFoldDB" id="G2YRC4"/>
<dbReference type="Proteomes" id="UP000008177">
    <property type="component" value="Unplaced contigs"/>
</dbReference>
<dbReference type="HOGENOM" id="CLU_3124861_0_0_1"/>
<protein>
    <submittedName>
        <fullName evidence="1">Uncharacterized protein</fullName>
    </submittedName>
</protein>
<dbReference type="InParanoid" id="G2YRC4"/>
<organism evidence="1 2">
    <name type="scientific">Botryotinia fuckeliana (strain T4)</name>
    <name type="common">Noble rot fungus</name>
    <name type="synonym">Botrytis cinerea</name>
    <dbReference type="NCBI Taxonomy" id="999810"/>
    <lineage>
        <taxon>Eukaryota</taxon>
        <taxon>Fungi</taxon>
        <taxon>Dikarya</taxon>
        <taxon>Ascomycota</taxon>
        <taxon>Pezizomycotina</taxon>
        <taxon>Leotiomycetes</taxon>
        <taxon>Helotiales</taxon>
        <taxon>Sclerotiniaceae</taxon>
        <taxon>Botrytis</taxon>
    </lineage>
</organism>
<gene>
    <name evidence="1" type="ORF">BofuT4_uP128720.1</name>
</gene>
<evidence type="ECO:0000313" key="2">
    <source>
        <dbReference type="Proteomes" id="UP000008177"/>
    </source>
</evidence>
<sequence>MFVAMITSVFEKALLDSGSVKIHLNVNLMEIAFLFECQDSALKRDPWSFS</sequence>
<accession>G2YRC4</accession>
<evidence type="ECO:0000313" key="1">
    <source>
        <dbReference type="EMBL" id="CCD54172.1"/>
    </source>
</evidence>
<dbReference type="EMBL" id="FQ790350">
    <property type="protein sequence ID" value="CCD54172.1"/>
    <property type="molecule type" value="Genomic_DNA"/>
</dbReference>